<dbReference type="InterPro" id="IPR013783">
    <property type="entry name" value="Ig-like_fold"/>
</dbReference>
<dbReference type="Gene3D" id="2.60.40.10">
    <property type="entry name" value="Immunoglobulins"/>
    <property type="match status" value="1"/>
</dbReference>
<dbReference type="InterPro" id="IPR036116">
    <property type="entry name" value="FN3_sf"/>
</dbReference>
<evidence type="ECO:0000256" key="1">
    <source>
        <dbReference type="SAM" id="MobiDB-lite"/>
    </source>
</evidence>
<name>A0AAV2T7H0_CALDB</name>
<reference evidence="3" key="1">
    <citation type="submission" date="2024-06" db="EMBL/GenBank/DDBJ databases">
        <authorList>
            <person name="Liu X."/>
            <person name="Lenzi L."/>
            <person name="Haldenby T S."/>
            <person name="Uol C."/>
        </authorList>
    </citation>
    <scope>NUCLEOTIDE SEQUENCE</scope>
</reference>
<organism evidence="3 4">
    <name type="scientific">Calicophoron daubneyi</name>
    <name type="common">Rumen fluke</name>
    <name type="synonym">Paramphistomum daubneyi</name>
    <dbReference type="NCBI Taxonomy" id="300641"/>
    <lineage>
        <taxon>Eukaryota</taxon>
        <taxon>Metazoa</taxon>
        <taxon>Spiralia</taxon>
        <taxon>Lophotrochozoa</taxon>
        <taxon>Platyhelminthes</taxon>
        <taxon>Trematoda</taxon>
        <taxon>Digenea</taxon>
        <taxon>Plagiorchiida</taxon>
        <taxon>Pronocephalata</taxon>
        <taxon>Paramphistomoidea</taxon>
        <taxon>Paramphistomidae</taxon>
        <taxon>Calicophoron</taxon>
    </lineage>
</organism>
<comment type="caution">
    <text evidence="3">The sequence shown here is derived from an EMBL/GenBank/DDBJ whole genome shotgun (WGS) entry which is preliminary data.</text>
</comment>
<dbReference type="AlphaFoldDB" id="A0AAV2T7H0"/>
<feature type="compositionally biased region" description="Basic and acidic residues" evidence="1">
    <location>
        <begin position="104"/>
        <end position="114"/>
    </location>
</feature>
<protein>
    <recommendedName>
        <fullName evidence="5">Fibronectin type-III domain-containing protein</fullName>
    </recommendedName>
</protein>
<feature type="chain" id="PRO_5043405114" description="Fibronectin type-III domain-containing protein" evidence="2">
    <location>
        <begin position="20"/>
        <end position="114"/>
    </location>
</feature>
<feature type="signal peptide" evidence="2">
    <location>
        <begin position="1"/>
        <end position="19"/>
    </location>
</feature>
<keyword evidence="2" id="KW-0732">Signal</keyword>
<proteinExistence type="predicted"/>
<evidence type="ECO:0000256" key="2">
    <source>
        <dbReference type="SAM" id="SignalP"/>
    </source>
</evidence>
<evidence type="ECO:0000313" key="3">
    <source>
        <dbReference type="EMBL" id="CAL5132700.1"/>
    </source>
</evidence>
<dbReference type="EMBL" id="CAXLJL010000134">
    <property type="protein sequence ID" value="CAL5132700.1"/>
    <property type="molecule type" value="Genomic_DNA"/>
</dbReference>
<dbReference type="Proteomes" id="UP001497525">
    <property type="component" value="Unassembled WGS sequence"/>
</dbReference>
<evidence type="ECO:0000313" key="4">
    <source>
        <dbReference type="Proteomes" id="UP001497525"/>
    </source>
</evidence>
<sequence length="114" mass="12995">MCHLGLIVLISIAIFEADGLRLVAQRNSVKMVWYKPDGPVGEFECSWYRKDTGSLVGKALLGEYQRSYVARELDECTEYHFVLTALDREDREINQESGDVTTGDCERRDPAFDD</sequence>
<evidence type="ECO:0008006" key="5">
    <source>
        <dbReference type="Google" id="ProtNLM"/>
    </source>
</evidence>
<feature type="region of interest" description="Disordered" evidence="1">
    <location>
        <begin position="93"/>
        <end position="114"/>
    </location>
</feature>
<dbReference type="SUPFAM" id="SSF49265">
    <property type="entry name" value="Fibronectin type III"/>
    <property type="match status" value="1"/>
</dbReference>
<gene>
    <name evidence="3" type="ORF">CDAUBV1_LOCUS5542</name>
</gene>
<accession>A0AAV2T7H0</accession>